<evidence type="ECO:0000256" key="10">
    <source>
        <dbReference type="ARBA" id="ARBA00023004"/>
    </source>
</evidence>
<reference evidence="15" key="1">
    <citation type="submission" date="2014-03" db="EMBL/GenBank/DDBJ databases">
        <title>The sialotranscriptome of Amblyomma triste, Amblyomma parvum and Amblyomma cajennense ticks, uncovered by 454-based RNA-seq.</title>
        <authorList>
            <person name="Garcia G.R."/>
            <person name="Gardinassi L.G."/>
            <person name="Ribeiro J.M."/>
            <person name="Anatriello E."/>
            <person name="Ferreira B.R."/>
            <person name="Moreira H.N."/>
            <person name="Mafra C."/>
            <person name="Olegario M.M."/>
            <person name="Szabo P.J."/>
            <person name="Miranda-Santos I.K."/>
            <person name="Maruyama S.R."/>
        </authorList>
    </citation>
    <scope>NUCLEOTIDE SEQUENCE</scope>
    <source>
        <strain evidence="15">Mato Grasso do Sul</strain>
        <tissue evidence="15">Salivary glands</tissue>
    </source>
</reference>
<dbReference type="EMBL" id="GBBM01001748">
    <property type="protein sequence ID" value="JAC33670.1"/>
    <property type="molecule type" value="mRNA"/>
</dbReference>
<keyword evidence="11 14" id="KW-0503">Monooxygenase</keyword>
<dbReference type="PRINTS" id="PR00463">
    <property type="entry name" value="EP450I"/>
</dbReference>
<sequence>QRNLISASNRVCVCDLISVLFPGLAKAFRLRLGSGSDPFEYFSNVSKRIINQRRQNGQRKEDFLQLMMDAQDGSLSASTESSAELESKLFDVDSVAKLETTSTKRLTELEALAQCVLFFLAGLETTSSTLAFAAYLLALHPETQEKLRKEVDDCIATHGSQPNLDVISRLTYMHCVVSETLRLFPPATRLERSGYDDYVLGDTGIKLPKKCSVVIPVYAIHRDPEVFPDPDSFKPERFSAENVEAIKPFTYLPFGAGPRNCIGMRLALQSVKLCLLHSLHNVQFVRTEKTQAPLTFKKGLGVLTAEAFTVGVRRRPEQKCQ</sequence>
<protein>
    <submittedName>
        <fullName evidence="15">Putative cytochrome p450 cyp3/cyp5/cyp6/cyp9 subfamily</fullName>
    </submittedName>
</protein>
<evidence type="ECO:0000256" key="2">
    <source>
        <dbReference type="ARBA" id="ARBA00004174"/>
    </source>
</evidence>
<evidence type="ECO:0000256" key="5">
    <source>
        <dbReference type="ARBA" id="ARBA00022617"/>
    </source>
</evidence>
<proteinExistence type="evidence at transcript level"/>
<dbReference type="PRINTS" id="PR00385">
    <property type="entry name" value="P450"/>
</dbReference>
<dbReference type="InterPro" id="IPR001128">
    <property type="entry name" value="Cyt_P450"/>
</dbReference>
<dbReference type="GO" id="GO:0005506">
    <property type="term" value="F:iron ion binding"/>
    <property type="evidence" value="ECO:0007669"/>
    <property type="project" value="InterPro"/>
</dbReference>
<dbReference type="Pfam" id="PF00067">
    <property type="entry name" value="p450"/>
    <property type="match status" value="1"/>
</dbReference>
<evidence type="ECO:0000256" key="13">
    <source>
        <dbReference type="PIRSR" id="PIRSR602401-1"/>
    </source>
</evidence>
<evidence type="ECO:0000256" key="4">
    <source>
        <dbReference type="ARBA" id="ARBA00010617"/>
    </source>
</evidence>
<dbReference type="FunFam" id="1.10.630.10:FF:000182">
    <property type="entry name" value="Cytochrome P450 3A4"/>
    <property type="match status" value="1"/>
</dbReference>
<comment type="similarity">
    <text evidence="4 14">Belongs to the cytochrome P450 family.</text>
</comment>
<evidence type="ECO:0000256" key="8">
    <source>
        <dbReference type="ARBA" id="ARBA00022848"/>
    </source>
</evidence>
<dbReference type="GO" id="GO:0016705">
    <property type="term" value="F:oxidoreductase activity, acting on paired donors, with incorporation or reduction of molecular oxygen"/>
    <property type="evidence" value="ECO:0007669"/>
    <property type="project" value="InterPro"/>
</dbReference>
<dbReference type="PROSITE" id="PS00086">
    <property type="entry name" value="CYTOCHROME_P450"/>
    <property type="match status" value="1"/>
</dbReference>
<feature type="binding site" description="axial binding residue" evidence="13">
    <location>
        <position position="261"/>
    </location>
    <ligand>
        <name>heme</name>
        <dbReference type="ChEBI" id="CHEBI:30413"/>
    </ligand>
    <ligandPart>
        <name>Fe</name>
        <dbReference type="ChEBI" id="CHEBI:18248"/>
    </ligandPart>
</feature>
<dbReference type="GO" id="GO:0004497">
    <property type="term" value="F:monooxygenase activity"/>
    <property type="evidence" value="ECO:0007669"/>
    <property type="project" value="UniProtKB-KW"/>
</dbReference>
<evidence type="ECO:0000256" key="1">
    <source>
        <dbReference type="ARBA" id="ARBA00001971"/>
    </source>
</evidence>
<dbReference type="InterPro" id="IPR017972">
    <property type="entry name" value="Cyt_P450_CS"/>
</dbReference>
<comment type="cofactor">
    <cofactor evidence="1 13">
        <name>heme</name>
        <dbReference type="ChEBI" id="CHEBI:30413"/>
    </cofactor>
</comment>
<organism evidence="15">
    <name type="scientific">Amblyomma triste</name>
    <name type="common">Neotropical tick</name>
    <dbReference type="NCBI Taxonomy" id="251400"/>
    <lineage>
        <taxon>Eukaryota</taxon>
        <taxon>Metazoa</taxon>
        <taxon>Ecdysozoa</taxon>
        <taxon>Arthropoda</taxon>
        <taxon>Chelicerata</taxon>
        <taxon>Arachnida</taxon>
        <taxon>Acari</taxon>
        <taxon>Parasitiformes</taxon>
        <taxon>Ixodida</taxon>
        <taxon>Ixodoidea</taxon>
        <taxon>Ixodidae</taxon>
        <taxon>Amblyomminae</taxon>
        <taxon>Amblyomma</taxon>
    </lineage>
</organism>
<evidence type="ECO:0000256" key="7">
    <source>
        <dbReference type="ARBA" id="ARBA00022824"/>
    </source>
</evidence>
<dbReference type="PANTHER" id="PTHR24292:SF54">
    <property type="entry name" value="CYP9F3-RELATED"/>
    <property type="match status" value="1"/>
</dbReference>
<dbReference type="GO" id="GO:0005789">
    <property type="term" value="C:endoplasmic reticulum membrane"/>
    <property type="evidence" value="ECO:0007669"/>
    <property type="project" value="UniProtKB-SubCell"/>
</dbReference>
<dbReference type="PANTHER" id="PTHR24292">
    <property type="entry name" value="CYTOCHROME P450"/>
    <property type="match status" value="1"/>
</dbReference>
<dbReference type="Gene3D" id="1.10.630.10">
    <property type="entry name" value="Cytochrome P450"/>
    <property type="match status" value="1"/>
</dbReference>
<dbReference type="InterPro" id="IPR036396">
    <property type="entry name" value="Cyt_P450_sf"/>
</dbReference>
<keyword evidence="8" id="KW-0492">Microsome</keyword>
<dbReference type="AlphaFoldDB" id="A0A023GLH9"/>
<evidence type="ECO:0000313" key="15">
    <source>
        <dbReference type="EMBL" id="JAC33670.1"/>
    </source>
</evidence>
<keyword evidence="7" id="KW-0256">Endoplasmic reticulum</keyword>
<evidence type="ECO:0000256" key="3">
    <source>
        <dbReference type="ARBA" id="ARBA00004406"/>
    </source>
</evidence>
<evidence type="ECO:0000256" key="11">
    <source>
        <dbReference type="ARBA" id="ARBA00023033"/>
    </source>
</evidence>
<dbReference type="InterPro" id="IPR050476">
    <property type="entry name" value="Insect_CytP450_Detox"/>
</dbReference>
<keyword evidence="9 14" id="KW-0560">Oxidoreductase</keyword>
<evidence type="ECO:0000256" key="9">
    <source>
        <dbReference type="ARBA" id="ARBA00023002"/>
    </source>
</evidence>
<keyword evidence="10 13" id="KW-0408">Iron</keyword>
<evidence type="ECO:0000256" key="12">
    <source>
        <dbReference type="ARBA" id="ARBA00023136"/>
    </source>
</evidence>
<comment type="subcellular location">
    <subcellularLocation>
        <location evidence="3">Endoplasmic reticulum membrane</location>
        <topology evidence="3">Peripheral membrane protein</topology>
    </subcellularLocation>
    <subcellularLocation>
        <location evidence="2">Microsome membrane</location>
        <topology evidence="2">Peripheral membrane protein</topology>
    </subcellularLocation>
</comment>
<evidence type="ECO:0000256" key="6">
    <source>
        <dbReference type="ARBA" id="ARBA00022723"/>
    </source>
</evidence>
<name>A0A023GLH9_AMBTT</name>
<keyword evidence="12" id="KW-0472">Membrane</keyword>
<keyword evidence="6 13" id="KW-0479">Metal-binding</keyword>
<dbReference type="InterPro" id="IPR002401">
    <property type="entry name" value="Cyt_P450_E_grp-I"/>
</dbReference>
<dbReference type="GO" id="GO:0020037">
    <property type="term" value="F:heme binding"/>
    <property type="evidence" value="ECO:0007669"/>
    <property type="project" value="InterPro"/>
</dbReference>
<feature type="non-terminal residue" evidence="15">
    <location>
        <position position="1"/>
    </location>
</feature>
<keyword evidence="5 13" id="KW-0349">Heme</keyword>
<accession>A0A023GLH9</accession>
<dbReference type="SUPFAM" id="SSF48264">
    <property type="entry name" value="Cytochrome P450"/>
    <property type="match status" value="1"/>
</dbReference>
<evidence type="ECO:0000256" key="14">
    <source>
        <dbReference type="RuleBase" id="RU000461"/>
    </source>
</evidence>